<evidence type="ECO:0000256" key="5">
    <source>
        <dbReference type="SAM" id="SignalP"/>
    </source>
</evidence>
<dbReference type="InterPro" id="IPR008427">
    <property type="entry name" value="Extracellular_membr_CFEM_dom"/>
</dbReference>
<dbReference type="Pfam" id="PF05730">
    <property type="entry name" value="CFEM"/>
    <property type="match status" value="1"/>
</dbReference>
<evidence type="ECO:0000256" key="2">
    <source>
        <dbReference type="ARBA" id="ARBA00022525"/>
    </source>
</evidence>
<dbReference type="AlphaFoldDB" id="A0AAD7JDE2"/>
<keyword evidence="4" id="KW-1015">Disulfide bond</keyword>
<dbReference type="GO" id="GO:0005576">
    <property type="term" value="C:extracellular region"/>
    <property type="evidence" value="ECO:0007669"/>
    <property type="project" value="UniProtKB-SubCell"/>
</dbReference>
<name>A0AAD7JDE2_9AGAR</name>
<accession>A0AAD7JDE2</accession>
<evidence type="ECO:0000256" key="1">
    <source>
        <dbReference type="ARBA" id="ARBA00004613"/>
    </source>
</evidence>
<protein>
    <recommendedName>
        <fullName evidence="6">CFEM domain-containing protein</fullName>
    </recommendedName>
</protein>
<keyword evidence="3 5" id="KW-0732">Signal</keyword>
<evidence type="ECO:0000259" key="6">
    <source>
        <dbReference type="PROSITE" id="PS52012"/>
    </source>
</evidence>
<evidence type="ECO:0000256" key="3">
    <source>
        <dbReference type="ARBA" id="ARBA00022729"/>
    </source>
</evidence>
<organism evidence="7 8">
    <name type="scientific">Mycena metata</name>
    <dbReference type="NCBI Taxonomy" id="1033252"/>
    <lineage>
        <taxon>Eukaryota</taxon>
        <taxon>Fungi</taxon>
        <taxon>Dikarya</taxon>
        <taxon>Basidiomycota</taxon>
        <taxon>Agaricomycotina</taxon>
        <taxon>Agaricomycetes</taxon>
        <taxon>Agaricomycetidae</taxon>
        <taxon>Agaricales</taxon>
        <taxon>Marasmiineae</taxon>
        <taxon>Mycenaceae</taxon>
        <taxon>Mycena</taxon>
    </lineage>
</organism>
<feature type="signal peptide" evidence="5">
    <location>
        <begin position="1"/>
        <end position="22"/>
    </location>
</feature>
<dbReference type="Proteomes" id="UP001215598">
    <property type="component" value="Unassembled WGS sequence"/>
</dbReference>
<dbReference type="EMBL" id="JARKIB010000036">
    <property type="protein sequence ID" value="KAJ7760970.1"/>
    <property type="molecule type" value="Genomic_DNA"/>
</dbReference>
<comment type="caution">
    <text evidence="7">The sequence shown here is derived from an EMBL/GenBank/DDBJ whole genome shotgun (WGS) entry which is preliminary data.</text>
</comment>
<reference evidence="7" key="1">
    <citation type="submission" date="2023-03" db="EMBL/GenBank/DDBJ databases">
        <title>Massive genome expansion in bonnet fungi (Mycena s.s.) driven by repeated elements and novel gene families across ecological guilds.</title>
        <authorList>
            <consortium name="Lawrence Berkeley National Laboratory"/>
            <person name="Harder C.B."/>
            <person name="Miyauchi S."/>
            <person name="Viragh M."/>
            <person name="Kuo A."/>
            <person name="Thoen E."/>
            <person name="Andreopoulos B."/>
            <person name="Lu D."/>
            <person name="Skrede I."/>
            <person name="Drula E."/>
            <person name="Henrissat B."/>
            <person name="Morin E."/>
            <person name="Kohler A."/>
            <person name="Barry K."/>
            <person name="LaButti K."/>
            <person name="Morin E."/>
            <person name="Salamov A."/>
            <person name="Lipzen A."/>
            <person name="Mereny Z."/>
            <person name="Hegedus B."/>
            <person name="Baldrian P."/>
            <person name="Stursova M."/>
            <person name="Weitz H."/>
            <person name="Taylor A."/>
            <person name="Grigoriev I.V."/>
            <person name="Nagy L.G."/>
            <person name="Martin F."/>
            <person name="Kauserud H."/>
        </authorList>
    </citation>
    <scope>NUCLEOTIDE SEQUENCE</scope>
    <source>
        <strain evidence="7">CBHHK182m</strain>
    </source>
</reference>
<keyword evidence="2" id="KW-0964">Secreted</keyword>
<dbReference type="PROSITE" id="PS52012">
    <property type="entry name" value="CFEM"/>
    <property type="match status" value="1"/>
</dbReference>
<comment type="subcellular location">
    <subcellularLocation>
        <location evidence="1">Secreted</location>
    </subcellularLocation>
</comment>
<sequence length="131" mass="13200">MRFSLTTIATGLLIASVNVAFATPQSSTRGLSDQQQCMLNCSTSAVTATGCDITNTTCACLSPVYASNLTACLTSTCKIKGTDVQGIIASGCPNAAATAKTMQPNGAELDVARLGAVAASALGLISYALLM</sequence>
<gene>
    <name evidence="7" type="ORF">B0H16DRAFT_556244</name>
</gene>
<feature type="chain" id="PRO_5042111209" description="CFEM domain-containing protein" evidence="5">
    <location>
        <begin position="23"/>
        <end position="131"/>
    </location>
</feature>
<keyword evidence="8" id="KW-1185">Reference proteome</keyword>
<proteinExistence type="predicted"/>
<evidence type="ECO:0000256" key="4">
    <source>
        <dbReference type="ARBA" id="ARBA00023157"/>
    </source>
</evidence>
<evidence type="ECO:0000313" key="8">
    <source>
        <dbReference type="Proteomes" id="UP001215598"/>
    </source>
</evidence>
<evidence type="ECO:0000313" key="7">
    <source>
        <dbReference type="EMBL" id="KAJ7760970.1"/>
    </source>
</evidence>
<feature type="domain" description="CFEM" evidence="6">
    <location>
        <begin position="9"/>
        <end position="122"/>
    </location>
</feature>